<evidence type="ECO:0000313" key="2">
    <source>
        <dbReference type="Proteomes" id="UP000187735"/>
    </source>
</evidence>
<gene>
    <name evidence="1" type="ORF">Fuma_01512</name>
</gene>
<protein>
    <submittedName>
        <fullName evidence="1">Uncharacterized protein</fullName>
    </submittedName>
</protein>
<sequence length="169" mass="19016">MKNTLSKTSKLKRVIATALFLVACAAGYGYYLITHFMVIAPPHFVAESDQWPEPLQTLIASVPTLQQSVRVYKYDAFVNQKSVWRINGHADSIRDFIVSQSLEAVTEKHPQVQVLLDLVPESWAAPENSTSTFYATRGYGSEHQEGVDLLLVVRDIESDITFVLHECIF</sequence>
<evidence type="ECO:0000313" key="1">
    <source>
        <dbReference type="EMBL" id="APZ91916.1"/>
    </source>
</evidence>
<reference evidence="1 2" key="1">
    <citation type="journal article" date="2016" name="Front. Microbiol.">
        <title>Fuerstia marisgermanicae gen. nov., sp. nov., an Unusual Member of the Phylum Planctomycetes from the German Wadden Sea.</title>
        <authorList>
            <person name="Kohn T."/>
            <person name="Heuer A."/>
            <person name="Jogler M."/>
            <person name="Vollmers J."/>
            <person name="Boedeker C."/>
            <person name="Bunk B."/>
            <person name="Rast P."/>
            <person name="Borchert D."/>
            <person name="Glockner I."/>
            <person name="Freese H.M."/>
            <person name="Klenk H.P."/>
            <person name="Overmann J."/>
            <person name="Kaster A.K."/>
            <person name="Rohde M."/>
            <person name="Wiegand S."/>
            <person name="Jogler C."/>
        </authorList>
    </citation>
    <scope>NUCLEOTIDE SEQUENCE [LARGE SCALE GENOMIC DNA]</scope>
    <source>
        <strain evidence="1 2">NH11</strain>
    </source>
</reference>
<dbReference type="AlphaFoldDB" id="A0A1P8WCX3"/>
<dbReference type="STRING" id="1891926.Fuma_01512"/>
<dbReference type="RefSeq" id="WP_145944037.1">
    <property type="nucleotide sequence ID" value="NZ_CP017641.1"/>
</dbReference>
<keyword evidence="2" id="KW-1185">Reference proteome</keyword>
<dbReference type="OrthoDB" id="288251at2"/>
<dbReference type="Proteomes" id="UP000187735">
    <property type="component" value="Chromosome"/>
</dbReference>
<organism evidence="1 2">
    <name type="scientific">Fuerstiella marisgermanici</name>
    <dbReference type="NCBI Taxonomy" id="1891926"/>
    <lineage>
        <taxon>Bacteria</taxon>
        <taxon>Pseudomonadati</taxon>
        <taxon>Planctomycetota</taxon>
        <taxon>Planctomycetia</taxon>
        <taxon>Planctomycetales</taxon>
        <taxon>Planctomycetaceae</taxon>
        <taxon>Fuerstiella</taxon>
    </lineage>
</organism>
<proteinExistence type="predicted"/>
<name>A0A1P8WCX3_9PLAN</name>
<dbReference type="EMBL" id="CP017641">
    <property type="protein sequence ID" value="APZ91916.1"/>
    <property type="molecule type" value="Genomic_DNA"/>
</dbReference>
<dbReference type="KEGG" id="fmr:Fuma_01512"/>
<accession>A0A1P8WCX3</accession>
<dbReference type="PROSITE" id="PS51257">
    <property type="entry name" value="PROKAR_LIPOPROTEIN"/>
    <property type="match status" value="1"/>
</dbReference>